<dbReference type="AlphaFoldDB" id="A0AA86UWI6"/>
<protein>
    <submittedName>
        <fullName evidence="2">Hypothetical_protein</fullName>
    </submittedName>
</protein>
<evidence type="ECO:0000313" key="3">
    <source>
        <dbReference type="Proteomes" id="UP001642409"/>
    </source>
</evidence>
<organism evidence="1">
    <name type="scientific">Hexamita inflata</name>
    <dbReference type="NCBI Taxonomy" id="28002"/>
    <lineage>
        <taxon>Eukaryota</taxon>
        <taxon>Metamonada</taxon>
        <taxon>Diplomonadida</taxon>
        <taxon>Hexamitidae</taxon>
        <taxon>Hexamitinae</taxon>
        <taxon>Hexamita</taxon>
    </lineage>
</organism>
<keyword evidence="3" id="KW-1185">Reference proteome</keyword>
<name>A0AA86UWI6_9EUKA</name>
<comment type="caution">
    <text evidence="1">The sequence shown here is derived from an EMBL/GenBank/DDBJ whole genome shotgun (WGS) entry which is preliminary data.</text>
</comment>
<evidence type="ECO:0000313" key="2">
    <source>
        <dbReference type="EMBL" id="CAL6062666.1"/>
    </source>
</evidence>
<dbReference type="Proteomes" id="UP001642409">
    <property type="component" value="Unassembled WGS sequence"/>
</dbReference>
<gene>
    <name evidence="2" type="ORF">HINF_LOCUS50298</name>
    <name evidence="1" type="ORF">HINF_LOCUS55172</name>
</gene>
<proteinExistence type="predicted"/>
<dbReference type="EMBL" id="CAXDID020000240">
    <property type="protein sequence ID" value="CAL6062666.1"/>
    <property type="molecule type" value="Genomic_DNA"/>
</dbReference>
<dbReference type="EMBL" id="CATOUU010001024">
    <property type="protein sequence ID" value="CAI9967527.1"/>
    <property type="molecule type" value="Genomic_DNA"/>
</dbReference>
<accession>A0AA86UWI6</accession>
<evidence type="ECO:0000313" key="1">
    <source>
        <dbReference type="EMBL" id="CAI9967527.1"/>
    </source>
</evidence>
<reference evidence="1" key="1">
    <citation type="submission" date="2023-06" db="EMBL/GenBank/DDBJ databases">
        <authorList>
            <person name="Kurt Z."/>
        </authorList>
    </citation>
    <scope>NUCLEOTIDE SEQUENCE</scope>
</reference>
<reference evidence="2 3" key="2">
    <citation type="submission" date="2024-07" db="EMBL/GenBank/DDBJ databases">
        <authorList>
            <person name="Akdeniz Z."/>
        </authorList>
    </citation>
    <scope>NUCLEOTIDE SEQUENCE [LARGE SCALE GENOMIC DNA]</scope>
</reference>
<sequence>MDDLFKEHKSVWVISASFNYLCEKQKRGMQEALFIQDGKIYINSKYINQQKDKYIALSYEGTMEYIDLLNLSQIEPQVDELELQHSIFTLSEIKIHINKFSIQNCSIKGNWDDKFTCNKLKLVLNALHDSNWIIEDKVKEIQVYLEFHNEIHTTLQQFSQFRNLTYLNIQKSTLDMKLFEVQLQEMSLQECTLLNKINTRFKAGVLRLSKCSIRSSQLLGVDQINRLYFESDYRGNGYYNECIVMNLQTIIDDIPNLNFVSVSNCVFRIKTYAQPVVKCMDLKIFEINNLSFKFFQNVETLKISNATQSYNNYTNAKQQFHERKLNNKKLVVDLSNNINCQKYLLSSINQYLLLLDFVKFLQLGEE</sequence>